<dbReference type="Proteomes" id="UP001649381">
    <property type="component" value="Unassembled WGS sequence"/>
</dbReference>
<dbReference type="PANTHER" id="PTHR11986">
    <property type="entry name" value="AMINOTRANSFERASE CLASS III"/>
    <property type="match status" value="1"/>
</dbReference>
<dbReference type="GO" id="GO:0008483">
    <property type="term" value="F:transaminase activity"/>
    <property type="evidence" value="ECO:0007669"/>
    <property type="project" value="UniProtKB-KW"/>
</dbReference>
<dbReference type="InterPro" id="IPR005814">
    <property type="entry name" value="Aminotrans_3"/>
</dbReference>
<comment type="cofactor">
    <cofactor evidence="1">
        <name>pyridoxal 5'-phosphate</name>
        <dbReference type="ChEBI" id="CHEBI:597326"/>
    </cofactor>
</comment>
<keyword evidence="2 3" id="KW-0663">Pyridoxal phosphate</keyword>
<dbReference type="Gene3D" id="3.40.640.10">
    <property type="entry name" value="Type I PLP-dependent aspartate aminotransferase-like (Major domain)"/>
    <property type="match status" value="1"/>
</dbReference>
<feature type="coiled-coil region" evidence="4">
    <location>
        <begin position="418"/>
        <end position="445"/>
    </location>
</feature>
<dbReference type="PIRSF" id="PIRSF000521">
    <property type="entry name" value="Transaminase_4ab_Lys_Orn"/>
    <property type="match status" value="1"/>
</dbReference>
<dbReference type="PROSITE" id="PS00600">
    <property type="entry name" value="AA_TRANSFER_CLASS_3"/>
    <property type="match status" value="1"/>
</dbReference>
<evidence type="ECO:0000313" key="5">
    <source>
        <dbReference type="EMBL" id="MCF6137524.1"/>
    </source>
</evidence>
<reference evidence="5 6" key="1">
    <citation type="submission" date="2022-01" db="EMBL/GenBank/DDBJ databases">
        <title>Alkalihalobacillus sp. EGI L200015, a novel bacterium isolated from a salt lake sediment.</title>
        <authorList>
            <person name="Gao L."/>
            <person name="Fang B.-Z."/>
            <person name="Li W.-J."/>
        </authorList>
    </citation>
    <scope>NUCLEOTIDE SEQUENCE [LARGE SCALE GENOMIC DNA]</scope>
    <source>
        <strain evidence="5 6">KCTC 12718</strain>
    </source>
</reference>
<dbReference type="NCBIfam" id="NF005993">
    <property type="entry name" value="PRK08117.1"/>
    <property type="match status" value="1"/>
</dbReference>
<dbReference type="SUPFAM" id="SSF53383">
    <property type="entry name" value="PLP-dependent transferases"/>
    <property type="match status" value="1"/>
</dbReference>
<name>A0ABS9GXN3_9BACL</name>
<dbReference type="InterPro" id="IPR015422">
    <property type="entry name" value="PyrdxlP-dep_Trfase_small"/>
</dbReference>
<protein>
    <submittedName>
        <fullName evidence="5">Aspartate aminotransferase family protein</fullName>
    </submittedName>
</protein>
<dbReference type="Gene3D" id="3.90.1150.10">
    <property type="entry name" value="Aspartate Aminotransferase, domain 1"/>
    <property type="match status" value="1"/>
</dbReference>
<evidence type="ECO:0000313" key="6">
    <source>
        <dbReference type="Proteomes" id="UP001649381"/>
    </source>
</evidence>
<dbReference type="Pfam" id="PF00202">
    <property type="entry name" value="Aminotran_3"/>
    <property type="match status" value="1"/>
</dbReference>
<proteinExistence type="inferred from homology"/>
<comment type="similarity">
    <text evidence="3">Belongs to the class-III pyridoxal-phosphate-dependent aminotransferase family.</text>
</comment>
<keyword evidence="4" id="KW-0175">Coiled coil</keyword>
<accession>A0ABS9GXN3</accession>
<dbReference type="EMBL" id="JAKIJS010000001">
    <property type="protein sequence ID" value="MCF6137524.1"/>
    <property type="molecule type" value="Genomic_DNA"/>
</dbReference>
<keyword evidence="5" id="KW-0808">Transferase</keyword>
<evidence type="ECO:0000256" key="1">
    <source>
        <dbReference type="ARBA" id="ARBA00001933"/>
    </source>
</evidence>
<gene>
    <name evidence="5" type="ORF">L2716_07270</name>
</gene>
<dbReference type="InterPro" id="IPR049704">
    <property type="entry name" value="Aminotrans_3_PPA_site"/>
</dbReference>
<dbReference type="InterPro" id="IPR015424">
    <property type="entry name" value="PyrdxlP-dep_Trfase"/>
</dbReference>
<organism evidence="5 6">
    <name type="scientific">Pseudalkalibacillus berkeleyi</name>
    <dbReference type="NCBI Taxonomy" id="1069813"/>
    <lineage>
        <taxon>Bacteria</taxon>
        <taxon>Bacillati</taxon>
        <taxon>Bacillota</taxon>
        <taxon>Bacilli</taxon>
        <taxon>Bacillales</taxon>
        <taxon>Fictibacillaceae</taxon>
        <taxon>Pseudalkalibacillus</taxon>
    </lineage>
</organism>
<evidence type="ECO:0000256" key="2">
    <source>
        <dbReference type="ARBA" id="ARBA00022898"/>
    </source>
</evidence>
<keyword evidence="6" id="KW-1185">Reference proteome</keyword>
<dbReference type="InterPro" id="IPR050103">
    <property type="entry name" value="Class-III_PLP-dep_AT"/>
</dbReference>
<sequence length="446" mass="49217">MSTQDYDWKPLFERMPELLAPSMAKDHPNLPVVKEEGCYYYGVDGKKYLDFTSGIAVTNTGHRHPKVVQAIKDAADSLLHGPSGVIMYDSILKLADQLQTVLPTGLDCFFFANSGTEAIEGGIKLAKHVTERPYVVSFTGCFHGRSLGALNVTTSKSKYRKFLNPSGSYQIPYFDEDECPQGTDDCIAFSVKKLEKDFHKLFQHQVQPDEVACVILEPVLGEGGYIIPPKEWLQKIREICDQHDILLIFDEVQTGFGRTGDWFAAQTFGVTPDIMAIAKGIASGIPLSATVASAELMQKWPLGSHGTTFGGNPIACSAALATLDVLKEEKLIENAYEIGHYAMNQLENLRLKYDHVIRSVRGIGLMIGIEIVDPDTQKPSGDALLRILDLALEKGVLFYLCGNEGNVIRMVPPLIVTKDQIDAGLNMLEEAIEQYLQERSKLMAGV</sequence>
<dbReference type="InterPro" id="IPR015421">
    <property type="entry name" value="PyrdxlP-dep_Trfase_major"/>
</dbReference>
<evidence type="ECO:0000256" key="4">
    <source>
        <dbReference type="SAM" id="Coils"/>
    </source>
</evidence>
<dbReference type="CDD" id="cd00610">
    <property type="entry name" value="OAT_like"/>
    <property type="match status" value="1"/>
</dbReference>
<evidence type="ECO:0000256" key="3">
    <source>
        <dbReference type="RuleBase" id="RU003560"/>
    </source>
</evidence>
<dbReference type="RefSeq" id="WP_236333201.1">
    <property type="nucleotide sequence ID" value="NZ_JAKIJS010000001.1"/>
</dbReference>
<comment type="caution">
    <text evidence="5">The sequence shown here is derived from an EMBL/GenBank/DDBJ whole genome shotgun (WGS) entry which is preliminary data.</text>
</comment>
<keyword evidence="5" id="KW-0032">Aminotransferase</keyword>